<dbReference type="Proteomes" id="UP000325945">
    <property type="component" value="Unassembled WGS sequence"/>
</dbReference>
<keyword evidence="1" id="KW-0472">Membrane</keyword>
<evidence type="ECO:0000313" key="3">
    <source>
        <dbReference type="Proteomes" id="UP000325945"/>
    </source>
</evidence>
<keyword evidence="1" id="KW-1133">Transmembrane helix</keyword>
<keyword evidence="1" id="KW-0812">Transmembrane</keyword>
<proteinExistence type="predicted"/>
<reference evidence="3" key="1">
    <citation type="submission" date="2019-04" db="EMBL/GenBank/DDBJ databases">
        <title>Friends and foes A comparative genomics studyof 23 Aspergillus species from section Flavi.</title>
        <authorList>
            <consortium name="DOE Joint Genome Institute"/>
            <person name="Kjaerbolling I."/>
            <person name="Vesth T."/>
            <person name="Frisvad J.C."/>
            <person name="Nybo J.L."/>
            <person name="Theobald S."/>
            <person name="Kildgaard S."/>
            <person name="Isbrandt T."/>
            <person name="Kuo A."/>
            <person name="Sato A."/>
            <person name="Lyhne E.K."/>
            <person name="Kogle M.E."/>
            <person name="Wiebenga A."/>
            <person name="Kun R.S."/>
            <person name="Lubbers R.J."/>
            <person name="Makela M.R."/>
            <person name="Barry K."/>
            <person name="Chovatia M."/>
            <person name="Clum A."/>
            <person name="Daum C."/>
            <person name="Haridas S."/>
            <person name="He G."/>
            <person name="LaButti K."/>
            <person name="Lipzen A."/>
            <person name="Mondo S."/>
            <person name="Riley R."/>
            <person name="Salamov A."/>
            <person name="Simmons B.A."/>
            <person name="Magnuson J.K."/>
            <person name="Henrissat B."/>
            <person name="Mortensen U.H."/>
            <person name="Larsen T.O."/>
            <person name="Devries R.P."/>
            <person name="Grigoriev I.V."/>
            <person name="Machida M."/>
            <person name="Baker S.E."/>
            <person name="Andersen M.R."/>
        </authorList>
    </citation>
    <scope>NUCLEOTIDE SEQUENCE [LARGE SCALE GENOMIC DNA]</scope>
    <source>
        <strain evidence="3">CBS 130017</strain>
    </source>
</reference>
<sequence>MLLISEPNAKSEDKQKAMLAVNSGMHFDLFQSPLPVFCAFFVIVSFALNSCEFLPQQIFTNGTAIDDQDPSLTRSMIGYSTTSH</sequence>
<evidence type="ECO:0000313" key="2">
    <source>
        <dbReference type="EMBL" id="KAE8324357.1"/>
    </source>
</evidence>
<gene>
    <name evidence="2" type="ORF">BDV39DRAFT_120682</name>
</gene>
<feature type="transmembrane region" description="Helical" evidence="1">
    <location>
        <begin position="29"/>
        <end position="48"/>
    </location>
</feature>
<accession>A0A5N6WTX3</accession>
<organism evidence="2 3">
    <name type="scientific">Aspergillus sergii</name>
    <dbReference type="NCBI Taxonomy" id="1034303"/>
    <lineage>
        <taxon>Eukaryota</taxon>
        <taxon>Fungi</taxon>
        <taxon>Dikarya</taxon>
        <taxon>Ascomycota</taxon>
        <taxon>Pezizomycotina</taxon>
        <taxon>Eurotiomycetes</taxon>
        <taxon>Eurotiomycetidae</taxon>
        <taxon>Eurotiales</taxon>
        <taxon>Aspergillaceae</taxon>
        <taxon>Aspergillus</taxon>
        <taxon>Aspergillus subgen. Circumdati</taxon>
    </lineage>
</organism>
<dbReference type="AlphaFoldDB" id="A0A5N6WTX3"/>
<dbReference type="EMBL" id="ML741819">
    <property type="protein sequence ID" value="KAE8324357.1"/>
    <property type="molecule type" value="Genomic_DNA"/>
</dbReference>
<name>A0A5N6WTX3_9EURO</name>
<protein>
    <submittedName>
        <fullName evidence="2">Uncharacterized protein</fullName>
    </submittedName>
</protein>
<keyword evidence="3" id="KW-1185">Reference proteome</keyword>
<evidence type="ECO:0000256" key="1">
    <source>
        <dbReference type="SAM" id="Phobius"/>
    </source>
</evidence>